<name>A0ABT3PGS1_STRMC</name>
<evidence type="ECO:0000313" key="2">
    <source>
        <dbReference type="Proteomes" id="UP001209889"/>
    </source>
</evidence>
<dbReference type="Proteomes" id="UP001209889">
    <property type="component" value="Unassembled WGS sequence"/>
</dbReference>
<evidence type="ECO:0000313" key="1">
    <source>
        <dbReference type="EMBL" id="MCW8678966.1"/>
    </source>
</evidence>
<protein>
    <submittedName>
        <fullName evidence="1">Uncharacterized protein</fullName>
    </submittedName>
</protein>
<proteinExistence type="predicted"/>
<sequence>MADANTTAFEFLGKTVSFEYVRHIQITEQSSIDFREKVSGVITNIVLSLNSEPEISINDGDFYSLSDLINFTVS</sequence>
<accession>A0ABT3PGS1</accession>
<dbReference type="RefSeq" id="WP_000752628.1">
    <property type="nucleotide sequence ID" value="NZ_JAPHIY010000089.1"/>
</dbReference>
<comment type="caution">
    <text evidence="1">The sequence shown here is derived from an EMBL/GenBank/DDBJ whole genome shotgun (WGS) entry which is preliminary data.</text>
</comment>
<organism evidence="1 2">
    <name type="scientific">Streptococcus macedonicus</name>
    <name type="common">Streptococcus gallolyticus macedonicus</name>
    <dbReference type="NCBI Taxonomy" id="59310"/>
    <lineage>
        <taxon>Bacteria</taxon>
        <taxon>Bacillati</taxon>
        <taxon>Bacillota</taxon>
        <taxon>Bacilli</taxon>
        <taxon>Lactobacillales</taxon>
        <taxon>Streptococcaceae</taxon>
        <taxon>Streptococcus</taxon>
    </lineage>
</organism>
<gene>
    <name evidence="1" type="ORF">OQH01_10905</name>
</gene>
<keyword evidence="2" id="KW-1185">Reference proteome</keyword>
<dbReference type="EMBL" id="JAPHJC010000089">
    <property type="protein sequence ID" value="MCW8678966.1"/>
    <property type="molecule type" value="Genomic_DNA"/>
</dbReference>
<reference evidence="2" key="1">
    <citation type="submission" date="2022-11" db="EMBL/GenBank/DDBJ databases">
        <title>Streptococcus macedonicus and Acinetobacter baumannii: co-inhabitants of the cheese production environment.</title>
        <authorList>
            <person name="Johnson J."/>
            <person name="Curtin C."/>
            <person name="Waite-Cusic J."/>
        </authorList>
    </citation>
    <scope>NUCLEOTIDE SEQUENCE [LARGE SCALE GENOMIC DNA]</scope>
    <source>
        <strain evidence="2">E28</strain>
    </source>
</reference>
<reference evidence="2" key="2">
    <citation type="submission" date="2023-07" db="EMBL/GenBank/DDBJ databases">
        <title>Streptococcus macedonicus and Acinetobacter baumannii: co-inhabitants of the cheese production environment.</title>
        <authorList>
            <person name="Johnson J."/>
            <person name="Curtin C."/>
            <person name="Waite-Cusic J."/>
        </authorList>
    </citation>
    <scope>NUCLEOTIDE SEQUENCE [LARGE SCALE GENOMIC DNA]</scope>
    <source>
        <strain evidence="2">E28</strain>
    </source>
</reference>